<dbReference type="eggNOG" id="COG4774">
    <property type="taxonomic scope" value="Bacteria"/>
</dbReference>
<organism evidence="16 17">
    <name type="scientific">Novosphingobium pentaromativorans US6-1</name>
    <dbReference type="NCBI Taxonomy" id="1088721"/>
    <lineage>
        <taxon>Bacteria</taxon>
        <taxon>Pseudomonadati</taxon>
        <taxon>Pseudomonadota</taxon>
        <taxon>Alphaproteobacteria</taxon>
        <taxon>Sphingomonadales</taxon>
        <taxon>Sphingomonadaceae</taxon>
        <taxon>Novosphingobium</taxon>
    </lineage>
</organism>
<evidence type="ECO:0000256" key="2">
    <source>
        <dbReference type="ARBA" id="ARBA00022448"/>
    </source>
</evidence>
<keyword evidence="2 11" id="KW-0813">Transport</keyword>
<proteinExistence type="inferred from homology"/>
<comment type="caution">
    <text evidence="16">The sequence shown here is derived from an EMBL/GenBank/DDBJ whole genome shotgun (WGS) entry which is preliminary data.</text>
</comment>
<dbReference type="Gene3D" id="2.40.170.20">
    <property type="entry name" value="TonB-dependent receptor, beta-barrel domain"/>
    <property type="match status" value="1"/>
</dbReference>
<dbReference type="InterPro" id="IPR012910">
    <property type="entry name" value="Plug_dom"/>
</dbReference>
<reference evidence="16 17" key="1">
    <citation type="journal article" date="2012" name="J. Bacteriol.">
        <title>Genome sequence of benzo(a)pyrene-degrading bacterium Novosphingobium pentaromativorans US6-1.</title>
        <authorList>
            <person name="Luo Y.R."/>
            <person name="Kang S.G."/>
            <person name="Kim S.J."/>
            <person name="Kim M.R."/>
            <person name="Li N."/>
            <person name="Lee J.H."/>
            <person name="Kwon K.K."/>
        </authorList>
    </citation>
    <scope>NUCLEOTIDE SEQUENCE [LARGE SCALE GENOMIC DNA]</scope>
    <source>
        <strain evidence="16 17">US6-1</strain>
    </source>
</reference>
<dbReference type="InterPro" id="IPR000531">
    <property type="entry name" value="Beta-barrel_TonB"/>
</dbReference>
<dbReference type="SUPFAM" id="SSF56935">
    <property type="entry name" value="Porins"/>
    <property type="match status" value="1"/>
</dbReference>
<evidence type="ECO:0000313" key="17">
    <source>
        <dbReference type="Proteomes" id="UP000004030"/>
    </source>
</evidence>
<evidence type="ECO:0000256" key="4">
    <source>
        <dbReference type="ARBA" id="ARBA00022496"/>
    </source>
</evidence>
<evidence type="ECO:0000256" key="5">
    <source>
        <dbReference type="ARBA" id="ARBA00022692"/>
    </source>
</evidence>
<comment type="subcellular location">
    <subcellularLocation>
        <location evidence="1 11">Cell outer membrane</location>
        <topology evidence="1 11">Multi-pass membrane protein</topology>
    </subcellularLocation>
</comment>
<evidence type="ECO:0000313" key="16">
    <source>
        <dbReference type="EMBL" id="EHJ59763.1"/>
    </source>
</evidence>
<dbReference type="Pfam" id="PF00593">
    <property type="entry name" value="TonB_dep_Rec_b-barrel"/>
    <property type="match status" value="1"/>
</dbReference>
<dbReference type="AlphaFoldDB" id="G6EG74"/>
<evidence type="ECO:0000256" key="9">
    <source>
        <dbReference type="ARBA" id="ARBA00023136"/>
    </source>
</evidence>
<evidence type="ECO:0000256" key="3">
    <source>
        <dbReference type="ARBA" id="ARBA00022452"/>
    </source>
</evidence>
<evidence type="ECO:0000259" key="14">
    <source>
        <dbReference type="Pfam" id="PF00593"/>
    </source>
</evidence>
<sequence>MRYHLLVGTALAVALSTGQAYAQDQSPAQDAAAQSGADAVGEQPAGLTEIVVTAQRKVESSQRAGLAIDVVSSDELTRTGLTNSAGLGKLVPALSVQQNGGANTIIFLRGVGNFTVNGYSDPAIAFGYDGVYLGRPTSTSGMFYDLDRIEVLKGPQGTLYGRNATGGAVNVLPAKPKPGEFSGFANASYGNYDALSLQGAINIPVGEYGALRVSGNLTQHDGYLSDGTSDDKSRALRVQYLAELTPDLTVRVGGDYSFTGGKGAGSSYQGHYVYNPVAGAYSFVPSGLSKSTGLLDPAAQAYRQTLFLGLSGRTADPLDPDLYQNNRFYGANAEITWKTDAGTLTVLPAWRYSQLDNKFAAPAFIGFIQEKDEQFSLEARFAGERQGIFDYILGAYLFDEKVDGNYTFAQQALNAYQEFKSDTRSYALFGRLTANLNDRLRLIGGLRWTRDEKKFDGVADVFLVKCTQTVNFRPSCPTATLLPVGDSFTQLQAPFIVPPVGGATPIGTSGALLIHTQTAVQEPLNTSKFTWRAGFEFDVAPRSLFYGSVETGYRSGGFSLSQGYETFDPEYITAYTLGIKNRFFGNRLQLNLETFYWKYRDQQVNHTGVDLAGNQGQFTENAGRSTIKGAEVEAQFLATPTTLLSAQVQYLDARYKDFAYNQPTGATPPLTGCPYALSTTNAGQYEIDCSGRRAYQSPKWTLNLGAKQTVELDGYKIVLAGDTQFKTGRYIGFEYLAVQRVGSTWTSNADITFSPDDDRWSIGAFVRNIENNRIATAGPTYNAASAALVVTSPPRTYGIRAGMKF</sequence>
<keyword evidence="8 12" id="KW-0798">TonB box</keyword>
<dbReference type="RefSeq" id="WP_007014253.1">
    <property type="nucleotide sequence ID" value="NZ_AGFM01000054.1"/>
</dbReference>
<evidence type="ECO:0000256" key="12">
    <source>
        <dbReference type="RuleBase" id="RU003357"/>
    </source>
</evidence>
<feature type="signal peptide" evidence="13">
    <location>
        <begin position="1"/>
        <end position="22"/>
    </location>
</feature>
<dbReference type="InterPro" id="IPR039426">
    <property type="entry name" value="TonB-dep_rcpt-like"/>
</dbReference>
<dbReference type="Proteomes" id="UP000004030">
    <property type="component" value="Unassembled WGS sequence"/>
</dbReference>
<dbReference type="PROSITE" id="PS52016">
    <property type="entry name" value="TONB_DEPENDENT_REC_3"/>
    <property type="match status" value="1"/>
</dbReference>
<keyword evidence="4" id="KW-0410">Iron transport</keyword>
<keyword evidence="9 11" id="KW-0472">Membrane</keyword>
<name>G6EG74_9SPHN</name>
<dbReference type="PATRIC" id="fig|1088721.3.peg.3301"/>
<dbReference type="OrthoDB" id="7614057at2"/>
<protein>
    <submittedName>
        <fullName evidence="16">TonB dependent receptor family protein</fullName>
    </submittedName>
</protein>
<dbReference type="EMBL" id="AGFM01000054">
    <property type="protein sequence ID" value="EHJ59763.1"/>
    <property type="molecule type" value="Genomic_DNA"/>
</dbReference>
<dbReference type="KEGG" id="npn:JI59_22255"/>
<keyword evidence="6" id="KW-0408">Iron</keyword>
<evidence type="ECO:0000256" key="8">
    <source>
        <dbReference type="ARBA" id="ARBA00023077"/>
    </source>
</evidence>
<keyword evidence="13" id="KW-0732">Signal</keyword>
<gene>
    <name evidence="16" type="ORF">NSU_3345</name>
</gene>
<feature type="chain" id="PRO_5003488358" evidence="13">
    <location>
        <begin position="23"/>
        <end position="805"/>
    </location>
</feature>
<evidence type="ECO:0000259" key="15">
    <source>
        <dbReference type="Pfam" id="PF07715"/>
    </source>
</evidence>
<dbReference type="InterPro" id="IPR036942">
    <property type="entry name" value="Beta-barrel_TonB_sf"/>
</dbReference>
<keyword evidence="3 11" id="KW-1134">Transmembrane beta strand</keyword>
<comment type="similarity">
    <text evidence="11 12">Belongs to the TonB-dependent receptor family.</text>
</comment>
<dbReference type="GO" id="GO:0009279">
    <property type="term" value="C:cell outer membrane"/>
    <property type="evidence" value="ECO:0007669"/>
    <property type="project" value="UniProtKB-SubCell"/>
</dbReference>
<feature type="domain" description="TonB-dependent receptor plug" evidence="15">
    <location>
        <begin position="65"/>
        <end position="168"/>
    </location>
</feature>
<keyword evidence="16" id="KW-0675">Receptor</keyword>
<dbReference type="PANTHER" id="PTHR32552">
    <property type="entry name" value="FERRICHROME IRON RECEPTOR-RELATED"/>
    <property type="match status" value="1"/>
</dbReference>
<dbReference type="PANTHER" id="PTHR32552:SF81">
    <property type="entry name" value="TONB-DEPENDENT OUTER MEMBRANE RECEPTOR"/>
    <property type="match status" value="1"/>
</dbReference>
<keyword evidence="17" id="KW-1185">Reference proteome</keyword>
<feature type="domain" description="TonB-dependent receptor-like beta-barrel" evidence="14">
    <location>
        <begin position="317"/>
        <end position="769"/>
    </location>
</feature>
<dbReference type="Pfam" id="PF07715">
    <property type="entry name" value="Plug"/>
    <property type="match status" value="1"/>
</dbReference>
<evidence type="ECO:0000256" key="6">
    <source>
        <dbReference type="ARBA" id="ARBA00023004"/>
    </source>
</evidence>
<keyword evidence="10 11" id="KW-0998">Cell outer membrane</keyword>
<keyword evidence="7" id="KW-0406">Ion transport</keyword>
<accession>G6EG74</accession>
<evidence type="ECO:0000256" key="1">
    <source>
        <dbReference type="ARBA" id="ARBA00004571"/>
    </source>
</evidence>
<evidence type="ECO:0000256" key="7">
    <source>
        <dbReference type="ARBA" id="ARBA00023065"/>
    </source>
</evidence>
<evidence type="ECO:0000256" key="10">
    <source>
        <dbReference type="ARBA" id="ARBA00023237"/>
    </source>
</evidence>
<evidence type="ECO:0000256" key="13">
    <source>
        <dbReference type="SAM" id="SignalP"/>
    </source>
</evidence>
<dbReference type="GO" id="GO:0006826">
    <property type="term" value="P:iron ion transport"/>
    <property type="evidence" value="ECO:0007669"/>
    <property type="project" value="UniProtKB-KW"/>
</dbReference>
<keyword evidence="5 11" id="KW-0812">Transmembrane</keyword>
<evidence type="ECO:0000256" key="11">
    <source>
        <dbReference type="PROSITE-ProRule" id="PRU01360"/>
    </source>
</evidence>